<evidence type="ECO:0000313" key="3">
    <source>
        <dbReference type="Proteomes" id="UP001595900"/>
    </source>
</evidence>
<feature type="transmembrane region" description="Helical" evidence="1">
    <location>
        <begin position="44"/>
        <end position="66"/>
    </location>
</feature>
<comment type="caution">
    <text evidence="2">The sequence shown here is derived from an EMBL/GenBank/DDBJ whole genome shotgun (WGS) entry which is preliminary data.</text>
</comment>
<dbReference type="Proteomes" id="UP001595900">
    <property type="component" value="Unassembled WGS sequence"/>
</dbReference>
<name>A0ABV8Q0A3_9MICO</name>
<gene>
    <name evidence="2" type="ORF">ACFOYW_00370</name>
</gene>
<keyword evidence="3" id="KW-1185">Reference proteome</keyword>
<feature type="transmembrane region" description="Helical" evidence="1">
    <location>
        <begin position="168"/>
        <end position="189"/>
    </location>
</feature>
<dbReference type="EMBL" id="JBHSCN010000001">
    <property type="protein sequence ID" value="MFC4241810.1"/>
    <property type="molecule type" value="Genomic_DNA"/>
</dbReference>
<keyword evidence="1" id="KW-1133">Transmembrane helix</keyword>
<evidence type="ECO:0000256" key="1">
    <source>
        <dbReference type="SAM" id="Phobius"/>
    </source>
</evidence>
<proteinExistence type="predicted"/>
<keyword evidence="1" id="KW-0812">Transmembrane</keyword>
<accession>A0ABV8Q0A3</accession>
<feature type="transmembrane region" description="Helical" evidence="1">
    <location>
        <begin position="136"/>
        <end position="161"/>
    </location>
</feature>
<feature type="transmembrane region" description="Helical" evidence="1">
    <location>
        <begin position="96"/>
        <end position="124"/>
    </location>
</feature>
<protein>
    <recommendedName>
        <fullName evidence="4">ABC-2 type transport system permease protein</fullName>
    </recommendedName>
</protein>
<feature type="transmembrane region" description="Helical" evidence="1">
    <location>
        <begin position="7"/>
        <end position="24"/>
    </location>
</feature>
<evidence type="ECO:0000313" key="2">
    <source>
        <dbReference type="EMBL" id="MFC4241810.1"/>
    </source>
</evidence>
<reference evidence="3" key="1">
    <citation type="journal article" date="2019" name="Int. J. Syst. Evol. Microbiol.">
        <title>The Global Catalogue of Microorganisms (GCM) 10K type strain sequencing project: providing services to taxonomists for standard genome sequencing and annotation.</title>
        <authorList>
            <consortium name="The Broad Institute Genomics Platform"/>
            <consortium name="The Broad Institute Genome Sequencing Center for Infectious Disease"/>
            <person name="Wu L."/>
            <person name="Ma J."/>
        </authorList>
    </citation>
    <scope>NUCLEOTIDE SEQUENCE [LARGE SCALE GENOMIC DNA]</scope>
    <source>
        <strain evidence="3">CGMCC 1.10363</strain>
    </source>
</reference>
<dbReference type="RefSeq" id="WP_390226556.1">
    <property type="nucleotide sequence ID" value="NZ_JBHSCN010000001.1"/>
</dbReference>
<feature type="transmembrane region" description="Helical" evidence="1">
    <location>
        <begin position="236"/>
        <end position="254"/>
    </location>
</feature>
<evidence type="ECO:0008006" key="4">
    <source>
        <dbReference type="Google" id="ProtNLM"/>
    </source>
</evidence>
<keyword evidence="1" id="KW-0472">Membrane</keyword>
<sequence>MRALMWSLYGIVFVVVGTTVVSVVSGRTPSVGTRVGDVLGSQNITVGTATVGVSLAAFAAVILGVLTMTSEYGTSRPILATFAAAPQRGRVLAAKITALASAVAISSTAALTVTDVLSAALVHAHGWQFRAADPAVLLPLALSALSLVVMSVVGFAFGAALRATAGALSAAVITCWGLGPIAAIAASALNTPGVANIDLFTPETAAQFFYGFTLDWSARTEAAAGGTFSLTLPAEAVVVGGWVALAAGISYLCVRLRDA</sequence>
<organism evidence="2 3">
    <name type="scientific">Gryllotalpicola reticulitermitis</name>
    <dbReference type="NCBI Taxonomy" id="1184153"/>
    <lineage>
        <taxon>Bacteria</taxon>
        <taxon>Bacillati</taxon>
        <taxon>Actinomycetota</taxon>
        <taxon>Actinomycetes</taxon>
        <taxon>Micrococcales</taxon>
        <taxon>Microbacteriaceae</taxon>
        <taxon>Gryllotalpicola</taxon>
    </lineage>
</organism>